<feature type="modified residue" description="N6-(pyridoxal phosphate)lysine" evidence="7 8">
    <location>
        <position position="46"/>
    </location>
</feature>
<keyword evidence="5 7" id="KW-0663">Pyridoxal phosphate</keyword>
<evidence type="ECO:0000313" key="12">
    <source>
        <dbReference type="Proteomes" id="UP000519897"/>
    </source>
</evidence>
<dbReference type="PANTHER" id="PTHR30511">
    <property type="entry name" value="ALANINE RACEMASE"/>
    <property type="match status" value="1"/>
</dbReference>
<dbReference type="InterPro" id="IPR029066">
    <property type="entry name" value="PLP-binding_barrel"/>
</dbReference>
<dbReference type="RefSeq" id="WP_165130957.1">
    <property type="nucleotide sequence ID" value="NZ_CP049249.1"/>
</dbReference>
<dbReference type="PANTHER" id="PTHR30511:SF0">
    <property type="entry name" value="ALANINE RACEMASE, CATABOLIC-RELATED"/>
    <property type="match status" value="1"/>
</dbReference>
<evidence type="ECO:0000256" key="6">
    <source>
        <dbReference type="ARBA" id="ARBA00023235"/>
    </source>
</evidence>
<evidence type="ECO:0000256" key="1">
    <source>
        <dbReference type="ARBA" id="ARBA00000316"/>
    </source>
</evidence>
<feature type="domain" description="Alanine racemase C-terminal" evidence="10">
    <location>
        <begin position="246"/>
        <end position="372"/>
    </location>
</feature>
<dbReference type="SMART" id="SM01005">
    <property type="entry name" value="Ala_racemase_C"/>
    <property type="match status" value="1"/>
</dbReference>
<feature type="active site" description="Proton acceptor; specific for D-alanine" evidence="7">
    <location>
        <position position="46"/>
    </location>
</feature>
<sequence>MDMVSSTEWQKTGAPGYLSVDLSALKRNYRRIVSTVSPARAAAVVKADAYGLGAEKVSSALYQEGCRDFFVAQYGEAVALRPVLSKDAAIYVLNGLQPGSETDCALRGIIPVLNSLEQVARWRAAATLSGRRLPALLQFDTGMSRLGMSVEEAEALAADAQLLENIDVRYIMSHLACADEADDVHNGLQAEQMGRIADIFPGIPVSFGNSGGSFLGEKFRGAMVRPGIALYGGRPTDMLEQPMEPVVRIEGAVVQTRTIPAGTAVGYSATYIAQEERRLATVSLGYADGILRSLSSKGAFVYQGVRLPMVGRVSMDSTIIDVSDLPEGALRLGSRVEFIGDSQTLEDVAEQAGTISWEILTSIGNRYYRQYI</sequence>
<keyword evidence="12" id="KW-1185">Reference proteome</keyword>
<dbReference type="SUPFAM" id="SSF51419">
    <property type="entry name" value="PLP-binding barrel"/>
    <property type="match status" value="1"/>
</dbReference>
<dbReference type="NCBIfam" id="TIGR00492">
    <property type="entry name" value="alr"/>
    <property type="match status" value="1"/>
</dbReference>
<evidence type="ECO:0000256" key="3">
    <source>
        <dbReference type="ARBA" id="ARBA00007880"/>
    </source>
</evidence>
<evidence type="ECO:0000256" key="5">
    <source>
        <dbReference type="ARBA" id="ARBA00022898"/>
    </source>
</evidence>
<evidence type="ECO:0000313" key="11">
    <source>
        <dbReference type="EMBL" id="MBB4145046.1"/>
    </source>
</evidence>
<dbReference type="PROSITE" id="PS00395">
    <property type="entry name" value="ALANINE_RACEMASE"/>
    <property type="match status" value="1"/>
</dbReference>
<dbReference type="GO" id="GO:0030170">
    <property type="term" value="F:pyridoxal phosphate binding"/>
    <property type="evidence" value="ECO:0007669"/>
    <property type="project" value="UniProtKB-UniRule"/>
</dbReference>
<comment type="similarity">
    <text evidence="3 7">Belongs to the alanine racemase family.</text>
</comment>
<evidence type="ECO:0000256" key="7">
    <source>
        <dbReference type="HAMAP-Rule" id="MF_01201"/>
    </source>
</evidence>
<dbReference type="UniPathway" id="UPA00042">
    <property type="reaction ID" value="UER00497"/>
</dbReference>
<evidence type="ECO:0000259" key="10">
    <source>
        <dbReference type="SMART" id="SM01005"/>
    </source>
</evidence>
<dbReference type="Pfam" id="PF00842">
    <property type="entry name" value="Ala_racemase_C"/>
    <property type="match status" value="1"/>
</dbReference>
<evidence type="ECO:0000256" key="8">
    <source>
        <dbReference type="PIRSR" id="PIRSR600821-50"/>
    </source>
</evidence>
<comment type="pathway">
    <text evidence="7">Amino-acid biosynthesis; D-alanine biosynthesis; D-alanine from L-alanine: step 1/1.</text>
</comment>
<evidence type="ECO:0000256" key="4">
    <source>
        <dbReference type="ARBA" id="ARBA00013089"/>
    </source>
</evidence>
<gene>
    <name evidence="11" type="ORF">GGQ72_003608</name>
</gene>
<dbReference type="Pfam" id="PF01168">
    <property type="entry name" value="Ala_racemase_N"/>
    <property type="match status" value="1"/>
</dbReference>
<proteinExistence type="inferred from homology"/>
<dbReference type="InterPro" id="IPR000821">
    <property type="entry name" value="Ala_racemase"/>
</dbReference>
<comment type="catalytic activity">
    <reaction evidence="1 7">
        <text>L-alanine = D-alanine</text>
        <dbReference type="Rhea" id="RHEA:20249"/>
        <dbReference type="ChEBI" id="CHEBI:57416"/>
        <dbReference type="ChEBI" id="CHEBI:57972"/>
        <dbReference type="EC" id="5.1.1.1"/>
    </reaction>
</comment>
<dbReference type="PRINTS" id="PR00992">
    <property type="entry name" value="ALARACEMASE"/>
</dbReference>
<name>A0A7W6LL24_9HYPH</name>
<organism evidence="11 12">
    <name type="scientific">Rhizobium rhizoryzae</name>
    <dbReference type="NCBI Taxonomy" id="451876"/>
    <lineage>
        <taxon>Bacteria</taxon>
        <taxon>Pseudomonadati</taxon>
        <taxon>Pseudomonadota</taxon>
        <taxon>Alphaproteobacteria</taxon>
        <taxon>Hyphomicrobiales</taxon>
        <taxon>Rhizobiaceae</taxon>
        <taxon>Rhizobium/Agrobacterium group</taxon>
        <taxon>Rhizobium</taxon>
    </lineage>
</organism>
<protein>
    <recommendedName>
        <fullName evidence="4 7">Alanine racemase</fullName>
        <ecNumber evidence="4 7">5.1.1.1</ecNumber>
    </recommendedName>
</protein>
<dbReference type="EMBL" id="JACIEC010000005">
    <property type="protein sequence ID" value="MBB4145046.1"/>
    <property type="molecule type" value="Genomic_DNA"/>
</dbReference>
<dbReference type="SUPFAM" id="SSF50621">
    <property type="entry name" value="Alanine racemase C-terminal domain-like"/>
    <property type="match status" value="1"/>
</dbReference>
<dbReference type="AlphaFoldDB" id="A0A7W6LL24"/>
<evidence type="ECO:0000256" key="9">
    <source>
        <dbReference type="PIRSR" id="PIRSR600821-52"/>
    </source>
</evidence>
<dbReference type="InterPro" id="IPR011079">
    <property type="entry name" value="Ala_racemase_C"/>
</dbReference>
<accession>A0A7W6LL24</accession>
<feature type="binding site" evidence="7 9">
    <location>
        <position position="145"/>
    </location>
    <ligand>
        <name>substrate</name>
    </ligand>
</feature>
<dbReference type="EC" id="5.1.1.1" evidence="4 7"/>
<keyword evidence="6 7" id="KW-0413">Isomerase</keyword>
<dbReference type="GO" id="GO:0030632">
    <property type="term" value="P:D-alanine biosynthetic process"/>
    <property type="evidence" value="ECO:0007669"/>
    <property type="project" value="UniProtKB-UniRule"/>
</dbReference>
<dbReference type="GO" id="GO:0005829">
    <property type="term" value="C:cytosol"/>
    <property type="evidence" value="ECO:0007669"/>
    <property type="project" value="TreeGrafter"/>
</dbReference>
<dbReference type="InterPro" id="IPR001608">
    <property type="entry name" value="Ala_racemase_N"/>
</dbReference>
<comment type="cofactor">
    <cofactor evidence="2 7 8">
        <name>pyridoxal 5'-phosphate</name>
        <dbReference type="ChEBI" id="CHEBI:597326"/>
    </cofactor>
</comment>
<reference evidence="11 12" key="1">
    <citation type="submission" date="2020-08" db="EMBL/GenBank/DDBJ databases">
        <title>Genomic Encyclopedia of Type Strains, Phase IV (KMG-IV): sequencing the most valuable type-strain genomes for metagenomic binning, comparative biology and taxonomic classification.</title>
        <authorList>
            <person name="Goeker M."/>
        </authorList>
    </citation>
    <scope>NUCLEOTIDE SEQUENCE [LARGE SCALE GENOMIC DNA]</scope>
    <source>
        <strain evidence="11 12">DSM 29514</strain>
    </source>
</reference>
<dbReference type="GO" id="GO:0008784">
    <property type="term" value="F:alanine racemase activity"/>
    <property type="evidence" value="ECO:0007669"/>
    <property type="project" value="UniProtKB-UniRule"/>
</dbReference>
<comment type="function">
    <text evidence="7">Catalyzes the interconversion of L-alanine and D-alanine. May also act on other amino acids.</text>
</comment>
<comment type="caution">
    <text evidence="11">The sequence shown here is derived from an EMBL/GenBank/DDBJ whole genome shotgun (WGS) entry which is preliminary data.</text>
</comment>
<dbReference type="HAMAP" id="MF_01201">
    <property type="entry name" value="Ala_racemase"/>
    <property type="match status" value="1"/>
</dbReference>
<feature type="active site" description="Proton acceptor; specific for L-alanine" evidence="7">
    <location>
        <position position="267"/>
    </location>
</feature>
<dbReference type="Gene3D" id="2.40.37.10">
    <property type="entry name" value="Lyase, Ornithine Decarboxylase, Chain A, domain 1"/>
    <property type="match status" value="1"/>
</dbReference>
<dbReference type="Proteomes" id="UP000519897">
    <property type="component" value="Unassembled WGS sequence"/>
</dbReference>
<feature type="binding site" evidence="7 9">
    <location>
        <position position="315"/>
    </location>
    <ligand>
        <name>substrate</name>
    </ligand>
</feature>
<dbReference type="Gene3D" id="3.20.20.10">
    <property type="entry name" value="Alanine racemase"/>
    <property type="match status" value="1"/>
</dbReference>
<evidence type="ECO:0000256" key="2">
    <source>
        <dbReference type="ARBA" id="ARBA00001933"/>
    </source>
</evidence>
<dbReference type="InterPro" id="IPR020622">
    <property type="entry name" value="Ala_racemase_pyridoxalP-BS"/>
</dbReference>
<dbReference type="InterPro" id="IPR009006">
    <property type="entry name" value="Ala_racemase/Decarboxylase_C"/>
</dbReference>
<dbReference type="CDD" id="cd00430">
    <property type="entry name" value="PLPDE_III_AR"/>
    <property type="match status" value="1"/>
</dbReference>